<feature type="transmembrane region" description="Helical" evidence="1">
    <location>
        <begin position="61"/>
        <end position="83"/>
    </location>
</feature>
<organism evidence="2 3">
    <name type="scientific">Desmophyllum pertusum</name>
    <dbReference type="NCBI Taxonomy" id="174260"/>
    <lineage>
        <taxon>Eukaryota</taxon>
        <taxon>Metazoa</taxon>
        <taxon>Cnidaria</taxon>
        <taxon>Anthozoa</taxon>
        <taxon>Hexacorallia</taxon>
        <taxon>Scleractinia</taxon>
        <taxon>Caryophylliina</taxon>
        <taxon>Caryophylliidae</taxon>
        <taxon>Desmophyllum</taxon>
    </lineage>
</organism>
<keyword evidence="3" id="KW-1185">Reference proteome</keyword>
<keyword evidence="1" id="KW-0472">Membrane</keyword>
<comment type="caution">
    <text evidence="2">The sequence shown here is derived from an EMBL/GenBank/DDBJ whole genome shotgun (WGS) entry which is preliminary data.</text>
</comment>
<name>A0A9W9YQR0_9CNID</name>
<evidence type="ECO:0000313" key="2">
    <source>
        <dbReference type="EMBL" id="KAJ7360585.1"/>
    </source>
</evidence>
<feature type="transmembrane region" description="Helical" evidence="1">
    <location>
        <begin position="26"/>
        <end position="49"/>
    </location>
</feature>
<sequence>MVALLIDDRAAIISPNEGEQTKPPRFHYTCLCVIPLAVVAAGAILVGVGRLCSSSDIARNILTTMGMAVYIIGVVYFVIINLADRSCEQEEESDSETLSDVFTNETVELIITESTSIHSLNRT</sequence>
<proteinExistence type="predicted"/>
<evidence type="ECO:0000256" key="1">
    <source>
        <dbReference type="SAM" id="Phobius"/>
    </source>
</evidence>
<keyword evidence="1" id="KW-1133">Transmembrane helix</keyword>
<protein>
    <submittedName>
        <fullName evidence="2">Uncharacterized protein</fullName>
    </submittedName>
</protein>
<accession>A0A9W9YQR0</accession>
<keyword evidence="1" id="KW-0812">Transmembrane</keyword>
<gene>
    <name evidence="2" type="ORF">OS493_015693</name>
</gene>
<dbReference type="EMBL" id="MU827309">
    <property type="protein sequence ID" value="KAJ7360585.1"/>
    <property type="molecule type" value="Genomic_DNA"/>
</dbReference>
<dbReference type="Proteomes" id="UP001163046">
    <property type="component" value="Unassembled WGS sequence"/>
</dbReference>
<dbReference type="AlphaFoldDB" id="A0A9W9YQR0"/>
<reference evidence="2" key="1">
    <citation type="submission" date="2023-01" db="EMBL/GenBank/DDBJ databases">
        <title>Genome assembly of the deep-sea coral Lophelia pertusa.</title>
        <authorList>
            <person name="Herrera S."/>
            <person name="Cordes E."/>
        </authorList>
    </citation>
    <scope>NUCLEOTIDE SEQUENCE</scope>
    <source>
        <strain evidence="2">USNM1676648</strain>
        <tissue evidence="2">Polyp</tissue>
    </source>
</reference>
<evidence type="ECO:0000313" key="3">
    <source>
        <dbReference type="Proteomes" id="UP001163046"/>
    </source>
</evidence>